<keyword evidence="6" id="KW-0067">ATP-binding</keyword>
<keyword evidence="4" id="KW-0547">Nucleotide-binding</keyword>
<dbReference type="SUPFAM" id="SSF56112">
    <property type="entry name" value="Protein kinase-like (PK-like)"/>
    <property type="match status" value="1"/>
</dbReference>
<gene>
    <name evidence="9" type="ORF">GUITHDRAFT_118712</name>
</gene>
<dbReference type="InterPro" id="IPR050108">
    <property type="entry name" value="CDK"/>
</dbReference>
<evidence type="ECO:0000256" key="3">
    <source>
        <dbReference type="ARBA" id="ARBA00022679"/>
    </source>
</evidence>
<evidence type="ECO:0000256" key="7">
    <source>
        <dbReference type="SAM" id="MobiDB-lite"/>
    </source>
</evidence>
<dbReference type="AlphaFoldDB" id="L1IFP2"/>
<evidence type="ECO:0000313" key="11">
    <source>
        <dbReference type="Proteomes" id="UP000011087"/>
    </source>
</evidence>
<feature type="compositionally biased region" description="Basic and acidic residues" evidence="7">
    <location>
        <begin position="1"/>
        <end position="10"/>
    </location>
</feature>
<dbReference type="GO" id="GO:0010556">
    <property type="term" value="P:regulation of macromolecule biosynthetic process"/>
    <property type="evidence" value="ECO:0007669"/>
    <property type="project" value="UniProtKB-ARBA"/>
</dbReference>
<dbReference type="FunFam" id="1.10.510.10:FF:000624">
    <property type="entry name" value="Mitogen-activated protein kinase"/>
    <property type="match status" value="1"/>
</dbReference>
<feature type="domain" description="Protein kinase" evidence="8">
    <location>
        <begin position="146"/>
        <end position="423"/>
    </location>
</feature>
<dbReference type="PROSITE" id="PS00108">
    <property type="entry name" value="PROTEIN_KINASE_ST"/>
    <property type="match status" value="1"/>
</dbReference>
<dbReference type="FunFam" id="3.30.200.20:FF:000172">
    <property type="entry name" value="cyclin-dependent kinase G-2 isoform X1"/>
    <property type="match status" value="1"/>
</dbReference>
<accession>L1IFP2</accession>
<feature type="compositionally biased region" description="Basic and acidic residues" evidence="7">
    <location>
        <begin position="47"/>
        <end position="66"/>
    </location>
</feature>
<proteinExistence type="inferred from homology"/>
<feature type="compositionally biased region" description="Basic and acidic residues" evidence="7">
    <location>
        <begin position="110"/>
        <end position="124"/>
    </location>
</feature>
<keyword evidence="11" id="KW-1185">Reference proteome</keyword>
<dbReference type="EMBL" id="JH993097">
    <property type="protein sequence ID" value="EKX35058.1"/>
    <property type="molecule type" value="Genomic_DNA"/>
</dbReference>
<evidence type="ECO:0000256" key="5">
    <source>
        <dbReference type="ARBA" id="ARBA00022777"/>
    </source>
</evidence>
<dbReference type="PROSITE" id="PS50011">
    <property type="entry name" value="PROTEIN_KINASE_DOM"/>
    <property type="match status" value="1"/>
</dbReference>
<dbReference type="Gene3D" id="1.10.510.10">
    <property type="entry name" value="Transferase(Phosphotransferase) domain 1"/>
    <property type="match status" value="1"/>
</dbReference>
<dbReference type="eggNOG" id="KOG0663">
    <property type="taxonomic scope" value="Eukaryota"/>
</dbReference>
<keyword evidence="3" id="KW-0808">Transferase</keyword>
<dbReference type="PaxDb" id="55529-EKX35058"/>
<dbReference type="PANTHER" id="PTHR24056">
    <property type="entry name" value="CELL DIVISION PROTEIN KINASE"/>
    <property type="match status" value="1"/>
</dbReference>
<evidence type="ECO:0000256" key="4">
    <source>
        <dbReference type="ARBA" id="ARBA00022741"/>
    </source>
</evidence>
<sequence>MEGKRSKWADSEEEGEEEEEVKDKDEVKAAGPPPAKKSKWETTPSPRAEKGEEEGPKGEAAGKEGQADLAARATETGDATSALDMLEDKLAAGGAEGLAEQQEVQNAGEEGEKGETAAEAKESEAQPIIVQYKKELNRCREVDRSYKKLNKIDEGTYGVVYRAECKISKRIVALKQVKLERAIEGFPLTALRELTVLLGLRHPNIVDVIEIVISPKKQVFMVMEYMEHDFRALMETMKAPFRTGQAAAAGGELERALLSGVEFMHRHWVIHRDLKTSNLLLDNKGCLKVCDFGLARKYHDPVKAMTPEVVTLWYRAPELLYGEKHYSIAIDMWSVGCIFAELVLKEPLLRGKTEQDQRDKIVELIGTPDEETWPKFKELPLSKVSYTGGPSLSDLGFEMLSRLLYYDPERRWTAKRALESEFFKEAPLACKPEDMPTWPSTHDEPKGSRKKKMTPEVDDRAAAYFDEDGRFNRASD</sequence>
<evidence type="ECO:0000256" key="6">
    <source>
        <dbReference type="ARBA" id="ARBA00022840"/>
    </source>
</evidence>
<reference evidence="9 11" key="1">
    <citation type="journal article" date="2012" name="Nature">
        <title>Algal genomes reveal evolutionary mosaicism and the fate of nucleomorphs.</title>
        <authorList>
            <consortium name="DOE Joint Genome Institute"/>
            <person name="Curtis B.A."/>
            <person name="Tanifuji G."/>
            <person name="Burki F."/>
            <person name="Gruber A."/>
            <person name="Irimia M."/>
            <person name="Maruyama S."/>
            <person name="Arias M.C."/>
            <person name="Ball S.G."/>
            <person name="Gile G.H."/>
            <person name="Hirakawa Y."/>
            <person name="Hopkins J.F."/>
            <person name="Kuo A."/>
            <person name="Rensing S.A."/>
            <person name="Schmutz J."/>
            <person name="Symeonidi A."/>
            <person name="Elias M."/>
            <person name="Eveleigh R.J."/>
            <person name="Herman E.K."/>
            <person name="Klute M.J."/>
            <person name="Nakayama T."/>
            <person name="Obornik M."/>
            <person name="Reyes-Prieto A."/>
            <person name="Armbrust E.V."/>
            <person name="Aves S.J."/>
            <person name="Beiko R.G."/>
            <person name="Coutinho P."/>
            <person name="Dacks J.B."/>
            <person name="Durnford D.G."/>
            <person name="Fast N.M."/>
            <person name="Green B.R."/>
            <person name="Grisdale C.J."/>
            <person name="Hempel F."/>
            <person name="Henrissat B."/>
            <person name="Hoppner M.P."/>
            <person name="Ishida K."/>
            <person name="Kim E."/>
            <person name="Koreny L."/>
            <person name="Kroth P.G."/>
            <person name="Liu Y."/>
            <person name="Malik S.B."/>
            <person name="Maier U.G."/>
            <person name="McRose D."/>
            <person name="Mock T."/>
            <person name="Neilson J.A."/>
            <person name="Onodera N.T."/>
            <person name="Poole A.M."/>
            <person name="Pritham E.J."/>
            <person name="Richards T.A."/>
            <person name="Rocap G."/>
            <person name="Roy S.W."/>
            <person name="Sarai C."/>
            <person name="Schaack S."/>
            <person name="Shirato S."/>
            <person name="Slamovits C.H."/>
            <person name="Spencer D.F."/>
            <person name="Suzuki S."/>
            <person name="Worden A.Z."/>
            <person name="Zauner S."/>
            <person name="Barry K."/>
            <person name="Bell C."/>
            <person name="Bharti A.K."/>
            <person name="Crow J.A."/>
            <person name="Grimwood J."/>
            <person name="Kramer R."/>
            <person name="Lindquist E."/>
            <person name="Lucas S."/>
            <person name="Salamov A."/>
            <person name="McFadden G.I."/>
            <person name="Lane C.E."/>
            <person name="Keeling P.J."/>
            <person name="Gray M.W."/>
            <person name="Grigoriev I.V."/>
            <person name="Archibald J.M."/>
        </authorList>
    </citation>
    <scope>NUCLEOTIDE SEQUENCE</scope>
    <source>
        <strain evidence="9 11">CCMP2712</strain>
    </source>
</reference>
<feature type="compositionally biased region" description="Basic and acidic residues" evidence="7">
    <location>
        <begin position="441"/>
        <end position="476"/>
    </location>
</feature>
<dbReference type="KEGG" id="gtt:GUITHDRAFT_118712"/>
<evidence type="ECO:0000313" key="9">
    <source>
        <dbReference type="EMBL" id="EKX35058.1"/>
    </source>
</evidence>
<feature type="region of interest" description="Disordered" evidence="7">
    <location>
        <begin position="1"/>
        <end position="79"/>
    </location>
</feature>
<protein>
    <recommendedName>
        <fullName evidence="8">Protein kinase domain-containing protein</fullName>
    </recommendedName>
</protein>
<dbReference type="GO" id="GO:0005634">
    <property type="term" value="C:nucleus"/>
    <property type="evidence" value="ECO:0007669"/>
    <property type="project" value="TreeGrafter"/>
</dbReference>
<evidence type="ECO:0000256" key="2">
    <source>
        <dbReference type="ARBA" id="ARBA00022527"/>
    </source>
</evidence>
<dbReference type="InterPro" id="IPR011009">
    <property type="entry name" value="Kinase-like_dom_sf"/>
</dbReference>
<feature type="region of interest" description="Disordered" evidence="7">
    <location>
        <begin position="98"/>
        <end position="124"/>
    </location>
</feature>
<evidence type="ECO:0000256" key="1">
    <source>
        <dbReference type="ARBA" id="ARBA00006485"/>
    </source>
</evidence>
<evidence type="ECO:0000259" key="8">
    <source>
        <dbReference type="PROSITE" id="PS50011"/>
    </source>
</evidence>
<dbReference type="GeneID" id="17291808"/>
<organism evidence="9">
    <name type="scientific">Guillardia theta (strain CCMP2712)</name>
    <name type="common">Cryptophyte</name>
    <dbReference type="NCBI Taxonomy" id="905079"/>
    <lineage>
        <taxon>Eukaryota</taxon>
        <taxon>Cryptophyceae</taxon>
        <taxon>Pyrenomonadales</taxon>
        <taxon>Geminigeraceae</taxon>
        <taxon>Guillardia</taxon>
    </lineage>
</organism>
<dbReference type="RefSeq" id="XP_005822038.1">
    <property type="nucleotide sequence ID" value="XM_005821981.1"/>
</dbReference>
<dbReference type="InterPro" id="IPR008271">
    <property type="entry name" value="Ser/Thr_kinase_AS"/>
</dbReference>
<reference evidence="10" key="3">
    <citation type="submission" date="2015-06" db="UniProtKB">
        <authorList>
            <consortium name="EnsemblProtists"/>
        </authorList>
    </citation>
    <scope>IDENTIFICATION</scope>
</reference>
<name>L1IFP2_GUITC</name>
<dbReference type="GO" id="GO:0004674">
    <property type="term" value="F:protein serine/threonine kinase activity"/>
    <property type="evidence" value="ECO:0007669"/>
    <property type="project" value="UniProtKB-KW"/>
</dbReference>
<dbReference type="Proteomes" id="UP000011087">
    <property type="component" value="Unassembled WGS sequence"/>
</dbReference>
<dbReference type="Pfam" id="PF00069">
    <property type="entry name" value="Pkinase"/>
    <property type="match status" value="1"/>
</dbReference>
<dbReference type="HOGENOM" id="CLU_000288_181_1_1"/>
<dbReference type="InterPro" id="IPR000719">
    <property type="entry name" value="Prot_kinase_dom"/>
</dbReference>
<evidence type="ECO:0000313" key="10">
    <source>
        <dbReference type="EnsemblProtists" id="EKX35058"/>
    </source>
</evidence>
<dbReference type="GO" id="GO:0005524">
    <property type="term" value="F:ATP binding"/>
    <property type="evidence" value="ECO:0007669"/>
    <property type="project" value="UniProtKB-KW"/>
</dbReference>
<keyword evidence="2" id="KW-0723">Serine/threonine-protein kinase</keyword>
<comment type="similarity">
    <text evidence="1">Belongs to the protein kinase superfamily. CMGC Ser/Thr protein kinase family. CDC2/CDKX subfamily.</text>
</comment>
<dbReference type="GO" id="GO:0080090">
    <property type="term" value="P:regulation of primary metabolic process"/>
    <property type="evidence" value="ECO:0007669"/>
    <property type="project" value="UniProtKB-ARBA"/>
</dbReference>
<feature type="compositionally biased region" description="Acidic residues" evidence="7">
    <location>
        <begin position="11"/>
        <end position="20"/>
    </location>
</feature>
<dbReference type="EnsemblProtists" id="EKX35058">
    <property type="protein sequence ID" value="EKX35058"/>
    <property type="gene ID" value="GUITHDRAFT_118712"/>
</dbReference>
<dbReference type="STRING" id="905079.L1IFP2"/>
<keyword evidence="5" id="KW-0418">Kinase</keyword>
<dbReference type="PANTHER" id="PTHR24056:SF107">
    <property type="entry name" value="CYCLIN-DEPENDENT KINASE 11A-RELATED"/>
    <property type="match status" value="1"/>
</dbReference>
<dbReference type="Gene3D" id="3.30.200.20">
    <property type="entry name" value="Phosphorylase Kinase, domain 1"/>
    <property type="match status" value="1"/>
</dbReference>
<reference evidence="11" key="2">
    <citation type="submission" date="2012-11" db="EMBL/GenBank/DDBJ databases">
        <authorList>
            <person name="Kuo A."/>
            <person name="Curtis B.A."/>
            <person name="Tanifuji G."/>
            <person name="Burki F."/>
            <person name="Gruber A."/>
            <person name="Irimia M."/>
            <person name="Maruyama S."/>
            <person name="Arias M.C."/>
            <person name="Ball S.G."/>
            <person name="Gile G.H."/>
            <person name="Hirakawa Y."/>
            <person name="Hopkins J.F."/>
            <person name="Rensing S.A."/>
            <person name="Schmutz J."/>
            <person name="Symeonidi A."/>
            <person name="Elias M."/>
            <person name="Eveleigh R.J."/>
            <person name="Herman E.K."/>
            <person name="Klute M.J."/>
            <person name="Nakayama T."/>
            <person name="Obornik M."/>
            <person name="Reyes-Prieto A."/>
            <person name="Armbrust E.V."/>
            <person name="Aves S.J."/>
            <person name="Beiko R.G."/>
            <person name="Coutinho P."/>
            <person name="Dacks J.B."/>
            <person name="Durnford D.G."/>
            <person name="Fast N.M."/>
            <person name="Green B.R."/>
            <person name="Grisdale C."/>
            <person name="Hempe F."/>
            <person name="Henrissat B."/>
            <person name="Hoppner M.P."/>
            <person name="Ishida K.-I."/>
            <person name="Kim E."/>
            <person name="Koreny L."/>
            <person name="Kroth P.G."/>
            <person name="Liu Y."/>
            <person name="Malik S.-B."/>
            <person name="Maier U.G."/>
            <person name="McRose D."/>
            <person name="Mock T."/>
            <person name="Neilson J.A."/>
            <person name="Onodera N.T."/>
            <person name="Poole A.M."/>
            <person name="Pritham E.J."/>
            <person name="Richards T.A."/>
            <person name="Rocap G."/>
            <person name="Roy S.W."/>
            <person name="Sarai C."/>
            <person name="Schaack S."/>
            <person name="Shirato S."/>
            <person name="Slamovits C.H."/>
            <person name="Spencer D.F."/>
            <person name="Suzuki S."/>
            <person name="Worden A.Z."/>
            <person name="Zauner S."/>
            <person name="Barry K."/>
            <person name="Bell C."/>
            <person name="Bharti A.K."/>
            <person name="Crow J.A."/>
            <person name="Grimwood J."/>
            <person name="Kramer R."/>
            <person name="Lindquist E."/>
            <person name="Lucas S."/>
            <person name="Salamov A."/>
            <person name="McFadden G.I."/>
            <person name="Lane C.E."/>
            <person name="Keeling P.J."/>
            <person name="Gray M.W."/>
            <person name="Grigoriev I.V."/>
            <person name="Archibald J.M."/>
        </authorList>
    </citation>
    <scope>NUCLEOTIDE SEQUENCE</scope>
    <source>
        <strain evidence="11">CCMP2712</strain>
    </source>
</reference>
<feature type="region of interest" description="Disordered" evidence="7">
    <location>
        <begin position="431"/>
        <end position="476"/>
    </location>
</feature>
<dbReference type="OMA" id="WVARATN"/>
<dbReference type="GO" id="GO:0007346">
    <property type="term" value="P:regulation of mitotic cell cycle"/>
    <property type="evidence" value="ECO:0007669"/>
    <property type="project" value="TreeGrafter"/>
</dbReference>
<dbReference type="OrthoDB" id="1732493at2759"/>
<dbReference type="SMART" id="SM00220">
    <property type="entry name" value="S_TKc"/>
    <property type="match status" value="1"/>
</dbReference>